<feature type="compositionally biased region" description="Polar residues" evidence="1">
    <location>
        <begin position="66"/>
        <end position="76"/>
    </location>
</feature>
<dbReference type="Proteomes" id="UP000030752">
    <property type="component" value="Unassembled WGS sequence"/>
</dbReference>
<organism evidence="2 3">
    <name type="scientific">Cyphellophora europaea (strain CBS 101466)</name>
    <name type="common">Phialophora europaea</name>
    <dbReference type="NCBI Taxonomy" id="1220924"/>
    <lineage>
        <taxon>Eukaryota</taxon>
        <taxon>Fungi</taxon>
        <taxon>Dikarya</taxon>
        <taxon>Ascomycota</taxon>
        <taxon>Pezizomycotina</taxon>
        <taxon>Eurotiomycetes</taxon>
        <taxon>Chaetothyriomycetidae</taxon>
        <taxon>Chaetothyriales</taxon>
        <taxon>Cyphellophoraceae</taxon>
        <taxon>Cyphellophora</taxon>
    </lineage>
</organism>
<dbReference type="InParanoid" id="W2S176"/>
<gene>
    <name evidence="2" type="ORF">HMPREF1541_01561</name>
</gene>
<dbReference type="eggNOG" id="ENOG502S1TZ">
    <property type="taxonomic scope" value="Eukaryota"/>
</dbReference>
<feature type="region of interest" description="Disordered" evidence="1">
    <location>
        <begin position="44"/>
        <end position="76"/>
    </location>
</feature>
<reference evidence="2 3" key="1">
    <citation type="submission" date="2013-03" db="EMBL/GenBank/DDBJ databases">
        <title>The Genome Sequence of Phialophora europaea CBS 101466.</title>
        <authorList>
            <consortium name="The Broad Institute Genomics Platform"/>
            <person name="Cuomo C."/>
            <person name="de Hoog S."/>
            <person name="Gorbushina A."/>
            <person name="Walker B."/>
            <person name="Young S.K."/>
            <person name="Zeng Q."/>
            <person name="Gargeya S."/>
            <person name="Fitzgerald M."/>
            <person name="Haas B."/>
            <person name="Abouelleil A."/>
            <person name="Allen A.W."/>
            <person name="Alvarado L."/>
            <person name="Arachchi H.M."/>
            <person name="Berlin A.M."/>
            <person name="Chapman S.B."/>
            <person name="Gainer-Dewar J."/>
            <person name="Goldberg J."/>
            <person name="Griggs A."/>
            <person name="Gujja S."/>
            <person name="Hansen M."/>
            <person name="Howarth C."/>
            <person name="Imamovic A."/>
            <person name="Ireland A."/>
            <person name="Larimer J."/>
            <person name="McCowan C."/>
            <person name="Murphy C."/>
            <person name="Pearson M."/>
            <person name="Poon T.W."/>
            <person name="Priest M."/>
            <person name="Roberts A."/>
            <person name="Saif S."/>
            <person name="Shea T."/>
            <person name="Sisk P."/>
            <person name="Sykes S."/>
            <person name="Wortman J."/>
            <person name="Nusbaum C."/>
            <person name="Birren B."/>
        </authorList>
    </citation>
    <scope>NUCLEOTIDE SEQUENCE [LARGE SCALE GENOMIC DNA]</scope>
    <source>
        <strain evidence="2 3">CBS 101466</strain>
    </source>
</reference>
<dbReference type="VEuPathDB" id="FungiDB:HMPREF1541_01561"/>
<evidence type="ECO:0000313" key="3">
    <source>
        <dbReference type="Proteomes" id="UP000030752"/>
    </source>
</evidence>
<dbReference type="AlphaFoldDB" id="W2S176"/>
<name>W2S176_CYPE1</name>
<dbReference type="HOGENOM" id="CLU_048020_0_0_1"/>
<accession>W2S176</accession>
<dbReference type="GeneID" id="19968900"/>
<feature type="compositionally biased region" description="Basic and acidic residues" evidence="1">
    <location>
        <begin position="462"/>
        <end position="478"/>
    </location>
</feature>
<dbReference type="EMBL" id="KB822718">
    <property type="protein sequence ID" value="ETN42407.1"/>
    <property type="molecule type" value="Genomic_DNA"/>
</dbReference>
<dbReference type="OrthoDB" id="3533623at2759"/>
<proteinExistence type="predicted"/>
<feature type="region of interest" description="Disordered" evidence="1">
    <location>
        <begin position="330"/>
        <end position="489"/>
    </location>
</feature>
<feature type="compositionally biased region" description="Basic and acidic residues" evidence="1">
    <location>
        <begin position="396"/>
        <end position="415"/>
    </location>
</feature>
<evidence type="ECO:0000256" key="1">
    <source>
        <dbReference type="SAM" id="MobiDB-lite"/>
    </source>
</evidence>
<feature type="compositionally biased region" description="Polar residues" evidence="1">
    <location>
        <begin position="356"/>
        <end position="366"/>
    </location>
</feature>
<keyword evidence="3" id="KW-1185">Reference proteome</keyword>
<dbReference type="RefSeq" id="XP_008714143.1">
    <property type="nucleotide sequence ID" value="XM_008715921.1"/>
</dbReference>
<feature type="compositionally biased region" description="Polar residues" evidence="1">
    <location>
        <begin position="44"/>
        <end position="58"/>
    </location>
</feature>
<sequence>MDSPREPRFTIMEGAGFTWVLEHLLAYPGTYEIPLRTMYTLNCSTQKPPQKQPSSASLPGNAFPRQPSSQEDMRMTTQTAAAQLKTNLIHHITQLPSQPASLPPSFITSFVRRCFPAELDQVDFPQALTALDYLKDLEVRRRREVVSALNKLGIAREDLGERERLAKKYPGVIRWIEDIEIKERKVEALYTQIYIGIRRWTIINELSLEPFNKPNCIAMLNTLYPPTLQSQGFVQPTVQLTAAVLSTQRQGFFRYISAVERNGPGVLGRLMEEHRREGEMTGWPSLRETLDSYLRMANSIIDESYEVTGSSFSPTSAEFSFECDEDGRRKVDSGISFGSNSSSNRNSGQSDKSHATRPSTSSSVSAHSRKTSRDKQNLMADDDTITSKTAGSTLERIARELKRMKSRSSVRDQSSRKGSLAEESNDTFMLDAGEQIHPPASAGRQRTLSIKRSLRNMRSRGNMRDDGSRPSSRADEHSQGNVPAFDAEEMRRRRMIWEAQQGKVTAEN</sequence>
<protein>
    <submittedName>
        <fullName evidence="2">Uncharacterized protein</fullName>
    </submittedName>
</protein>
<feature type="compositionally biased region" description="Low complexity" evidence="1">
    <location>
        <begin position="333"/>
        <end position="350"/>
    </location>
</feature>
<dbReference type="STRING" id="1220924.W2S176"/>
<evidence type="ECO:0000313" key="2">
    <source>
        <dbReference type="EMBL" id="ETN42407.1"/>
    </source>
</evidence>